<evidence type="ECO:0000259" key="1">
    <source>
        <dbReference type="Pfam" id="PF01636"/>
    </source>
</evidence>
<dbReference type="SUPFAM" id="SSF56112">
    <property type="entry name" value="Protein kinase-like (PK-like)"/>
    <property type="match status" value="1"/>
</dbReference>
<evidence type="ECO:0000259" key="2">
    <source>
        <dbReference type="Pfam" id="PF19802"/>
    </source>
</evidence>
<keyword evidence="4" id="KW-1185">Reference proteome</keyword>
<accession>A0A934QZI7</accession>
<evidence type="ECO:0000313" key="3">
    <source>
        <dbReference type="EMBL" id="MBK1789110.1"/>
    </source>
</evidence>
<dbReference type="InterPro" id="IPR002575">
    <property type="entry name" value="Aminoglycoside_PTrfase"/>
</dbReference>
<dbReference type="InterPro" id="IPR041726">
    <property type="entry name" value="ACAD10_11_N"/>
</dbReference>
<dbReference type="PANTHER" id="PTHR21310">
    <property type="entry name" value="AMINOGLYCOSIDE PHOSPHOTRANSFERASE-RELATED-RELATED"/>
    <property type="match status" value="1"/>
</dbReference>
<dbReference type="Gene3D" id="3.30.200.20">
    <property type="entry name" value="Phosphorylase Kinase, domain 1"/>
    <property type="match status" value="1"/>
</dbReference>
<dbReference type="Proteomes" id="UP000635245">
    <property type="component" value="Unassembled WGS sequence"/>
</dbReference>
<dbReference type="Pfam" id="PF01636">
    <property type="entry name" value="APH"/>
    <property type="match status" value="1"/>
</dbReference>
<dbReference type="EMBL" id="JAENJH010000013">
    <property type="protein sequence ID" value="MBK1789110.1"/>
    <property type="molecule type" value="Genomic_DNA"/>
</dbReference>
<feature type="domain" description="DUF6285" evidence="2">
    <location>
        <begin position="367"/>
        <end position="449"/>
    </location>
</feature>
<dbReference type="InterPro" id="IPR011009">
    <property type="entry name" value="Kinase-like_dom_sf"/>
</dbReference>
<protein>
    <submittedName>
        <fullName evidence="3">Phosphotransferase family protein</fullName>
    </submittedName>
</protein>
<dbReference type="InterPro" id="IPR046252">
    <property type="entry name" value="DUF6285"/>
</dbReference>
<evidence type="ECO:0000313" key="4">
    <source>
        <dbReference type="Proteomes" id="UP000635245"/>
    </source>
</evidence>
<dbReference type="PANTHER" id="PTHR21310:SF57">
    <property type="entry name" value="BLR2944 PROTEIN"/>
    <property type="match status" value="1"/>
</dbReference>
<dbReference type="CDD" id="cd05154">
    <property type="entry name" value="ACAD10_11_N-like"/>
    <property type="match status" value="1"/>
</dbReference>
<dbReference type="InterPro" id="IPR051678">
    <property type="entry name" value="AGP_Transferase"/>
</dbReference>
<proteinExistence type="predicted"/>
<gene>
    <name evidence="3" type="ORF">JHE00_32670</name>
</gene>
<comment type="caution">
    <text evidence="3">The sequence shown here is derived from an EMBL/GenBank/DDBJ whole genome shotgun (WGS) entry which is preliminary data.</text>
</comment>
<organism evidence="3 4">
    <name type="scientific">Prauserella cavernicola</name>
    <dbReference type="NCBI Taxonomy" id="2800127"/>
    <lineage>
        <taxon>Bacteria</taxon>
        <taxon>Bacillati</taxon>
        <taxon>Actinomycetota</taxon>
        <taxon>Actinomycetes</taxon>
        <taxon>Pseudonocardiales</taxon>
        <taxon>Pseudonocardiaceae</taxon>
        <taxon>Prauserella</taxon>
    </lineage>
</organism>
<sequence length="454" mass="49302">MEPDELAHRLDLRLGALWRTRVRVSGLRRLTGGASKQTWQFEARLRDAEPVRLVLRRDPGGHLRPEDMALEAAALRAAAAAGVPVPRLVDHSVDSRVLGAPYVLTVHVDGESIPRRLLRDHRYAAARSSLSAQLGRVLARLHRIPLAHVPGLPATDPLDWLTARYDETGQLLPTLELALRWLREHRPPPSGDAVVHGDFRNGNLIVGADGLRAVVDWELVHRGDPLEDLGWLCVKAWRFGSGLAVGGFGSREELFAGYAEIAGEAPDREAVHWWEVYGTARWAVLCLVQAQRHLSGQTRSVELAAVGRRVCEQEHDLLLALGIPRAEPEPARPEEADARLDLHGSPTAGDLLAAVAEFLRDEVEPGTGEALGFHARVAAGVLAVVERELRLGAAQERRHLARLAALGVASTAEFAIALRSGCLDVADPVVLAAVRADVTDRLAVANPGYVDHPG</sequence>
<dbReference type="AlphaFoldDB" id="A0A934QZI7"/>
<feature type="domain" description="Aminoglycoside phosphotransferase" evidence="1">
    <location>
        <begin position="27"/>
        <end position="261"/>
    </location>
</feature>
<name>A0A934QZI7_9PSEU</name>
<dbReference type="Gene3D" id="3.90.1200.10">
    <property type="match status" value="1"/>
</dbReference>
<reference evidence="3" key="1">
    <citation type="submission" date="2020-12" db="EMBL/GenBank/DDBJ databases">
        <title>Prauserella sp. ASG 168, a novel actinomycete isolated from cave rock.</title>
        <authorList>
            <person name="Suriyachadkun C."/>
        </authorList>
    </citation>
    <scope>NUCLEOTIDE SEQUENCE</scope>
    <source>
        <strain evidence="3">ASG 168</strain>
    </source>
</reference>
<dbReference type="Pfam" id="PF19802">
    <property type="entry name" value="DUF6285"/>
    <property type="match status" value="1"/>
</dbReference>